<evidence type="ECO:0000313" key="14">
    <source>
        <dbReference type="EMBL" id="KAJ8489403.1"/>
    </source>
</evidence>
<keyword evidence="6" id="KW-0347">Helicase</keyword>
<evidence type="ECO:0000259" key="11">
    <source>
        <dbReference type="PROSITE" id="PS50089"/>
    </source>
</evidence>
<protein>
    <submittedName>
        <fullName evidence="14">Uncharacterized protein</fullName>
    </submittedName>
</protein>
<evidence type="ECO:0000256" key="7">
    <source>
        <dbReference type="ARBA" id="ARBA00022833"/>
    </source>
</evidence>
<dbReference type="CDD" id="cd18008">
    <property type="entry name" value="DEXDc_SHPRH-like"/>
    <property type="match status" value="1"/>
</dbReference>
<keyword evidence="8" id="KW-0067">ATP-binding</keyword>
<dbReference type="InterPro" id="IPR027417">
    <property type="entry name" value="P-loop_NTPase"/>
</dbReference>
<keyword evidence="4 9" id="KW-0863">Zinc-finger</keyword>
<evidence type="ECO:0000256" key="2">
    <source>
        <dbReference type="ARBA" id="ARBA00022723"/>
    </source>
</evidence>
<evidence type="ECO:0000256" key="10">
    <source>
        <dbReference type="SAM" id="MobiDB-lite"/>
    </source>
</evidence>
<dbReference type="Proteomes" id="UP001215151">
    <property type="component" value="Unassembled WGS sequence"/>
</dbReference>
<dbReference type="GO" id="GO:0005737">
    <property type="term" value="C:cytoplasm"/>
    <property type="evidence" value="ECO:0007669"/>
    <property type="project" value="TreeGrafter"/>
</dbReference>
<evidence type="ECO:0000313" key="15">
    <source>
        <dbReference type="Proteomes" id="UP001215151"/>
    </source>
</evidence>
<dbReference type="Pfam" id="PF00271">
    <property type="entry name" value="Helicase_C"/>
    <property type="match status" value="1"/>
</dbReference>
<evidence type="ECO:0000256" key="5">
    <source>
        <dbReference type="ARBA" id="ARBA00022801"/>
    </source>
</evidence>
<feature type="domain" description="Helicase ATP-binding" evidence="12">
    <location>
        <begin position="181"/>
        <end position="362"/>
    </location>
</feature>
<dbReference type="PROSITE" id="PS50089">
    <property type="entry name" value="ZF_RING_2"/>
    <property type="match status" value="1"/>
</dbReference>
<dbReference type="Gene3D" id="3.40.50.300">
    <property type="entry name" value="P-loop containing nucleotide triphosphate hydrolases"/>
    <property type="match status" value="2"/>
</dbReference>
<dbReference type="GO" id="GO:0016787">
    <property type="term" value="F:hydrolase activity"/>
    <property type="evidence" value="ECO:0007669"/>
    <property type="project" value="UniProtKB-KW"/>
</dbReference>
<feature type="domain" description="RING-type" evidence="11">
    <location>
        <begin position="565"/>
        <end position="635"/>
    </location>
</feature>
<feature type="compositionally biased region" description="Basic residues" evidence="10">
    <location>
        <begin position="749"/>
        <end position="761"/>
    </location>
</feature>
<dbReference type="InterPro" id="IPR013083">
    <property type="entry name" value="Znf_RING/FYVE/PHD"/>
</dbReference>
<dbReference type="SMART" id="SM00184">
    <property type="entry name" value="RING"/>
    <property type="match status" value="1"/>
</dbReference>
<keyword evidence="5" id="KW-0378">Hydrolase</keyword>
<feature type="compositionally biased region" description="Pro residues" evidence="10">
    <location>
        <begin position="29"/>
        <end position="49"/>
    </location>
</feature>
<feature type="domain" description="Helicase C-terminal" evidence="13">
    <location>
        <begin position="798"/>
        <end position="954"/>
    </location>
</feature>
<dbReference type="PROSITE" id="PS00518">
    <property type="entry name" value="ZF_RING_1"/>
    <property type="match status" value="1"/>
</dbReference>
<dbReference type="GO" id="GO:0000724">
    <property type="term" value="P:double-strand break repair via homologous recombination"/>
    <property type="evidence" value="ECO:0007669"/>
    <property type="project" value="TreeGrafter"/>
</dbReference>
<dbReference type="InterPro" id="IPR049730">
    <property type="entry name" value="SNF2/RAD54-like_C"/>
</dbReference>
<dbReference type="PROSITE" id="PS51192">
    <property type="entry name" value="HELICASE_ATP_BIND_1"/>
    <property type="match status" value="1"/>
</dbReference>
<feature type="compositionally biased region" description="Basic residues" evidence="10">
    <location>
        <begin position="718"/>
        <end position="728"/>
    </location>
</feature>
<evidence type="ECO:0000256" key="8">
    <source>
        <dbReference type="ARBA" id="ARBA00022840"/>
    </source>
</evidence>
<dbReference type="Gene3D" id="3.30.40.10">
    <property type="entry name" value="Zinc/RING finger domain, C3HC4 (zinc finger)"/>
    <property type="match status" value="1"/>
</dbReference>
<dbReference type="SUPFAM" id="SSF57850">
    <property type="entry name" value="RING/U-box"/>
    <property type="match status" value="1"/>
</dbReference>
<keyword evidence="3" id="KW-0547">Nucleotide-binding</keyword>
<dbReference type="SUPFAM" id="SSF52540">
    <property type="entry name" value="P-loop containing nucleoside triphosphate hydrolases"/>
    <property type="match status" value="2"/>
</dbReference>
<accession>A0AAD7TYP3</accession>
<dbReference type="InterPro" id="IPR038718">
    <property type="entry name" value="SNF2-like_sf"/>
</dbReference>
<keyword evidence="7" id="KW-0862">Zinc</keyword>
<evidence type="ECO:0000259" key="12">
    <source>
        <dbReference type="PROSITE" id="PS51192"/>
    </source>
</evidence>
<dbReference type="GO" id="GO:0004386">
    <property type="term" value="F:helicase activity"/>
    <property type="evidence" value="ECO:0007669"/>
    <property type="project" value="UniProtKB-KW"/>
</dbReference>
<dbReference type="GO" id="GO:0008270">
    <property type="term" value="F:zinc ion binding"/>
    <property type="evidence" value="ECO:0007669"/>
    <property type="project" value="UniProtKB-KW"/>
</dbReference>
<dbReference type="PROSITE" id="PS51194">
    <property type="entry name" value="HELICASE_CTER"/>
    <property type="match status" value="1"/>
</dbReference>
<comment type="caution">
    <text evidence="14">The sequence shown here is derived from an EMBL/GenBank/DDBJ whole genome shotgun (WGS) entry which is preliminary data.</text>
</comment>
<name>A0AAD7TYP3_9APHY</name>
<dbReference type="InterPro" id="IPR017907">
    <property type="entry name" value="Znf_RING_CS"/>
</dbReference>
<feature type="region of interest" description="Disordered" evidence="10">
    <location>
        <begin position="1"/>
        <end position="53"/>
    </location>
</feature>
<dbReference type="InterPro" id="IPR001841">
    <property type="entry name" value="Znf_RING"/>
</dbReference>
<dbReference type="Gene3D" id="3.40.50.10810">
    <property type="entry name" value="Tandem AAA-ATPase domain"/>
    <property type="match status" value="1"/>
</dbReference>
<organism evidence="14 15">
    <name type="scientific">Trametes cubensis</name>
    <dbReference type="NCBI Taxonomy" id="1111947"/>
    <lineage>
        <taxon>Eukaryota</taxon>
        <taxon>Fungi</taxon>
        <taxon>Dikarya</taxon>
        <taxon>Basidiomycota</taxon>
        <taxon>Agaricomycotina</taxon>
        <taxon>Agaricomycetes</taxon>
        <taxon>Polyporales</taxon>
        <taxon>Polyporaceae</taxon>
        <taxon>Trametes</taxon>
    </lineage>
</organism>
<sequence>MSEPPNPPKTQRKSRILAALDNPSFLSPNPNPATLPPVPLGVPQLPPTPGKRRLEKDVPDFDYLGVLENLPLTQSLRRVLEHENDYGEASGSSPRALGVTRDFGLRYDQETAVRSIDKGGSDQQARMQEFVNQSIEDAANRITVKEAMAKLGLKEIKDLIPGMEVRLLPHQLIGVSWMVEQERTSPHKGGILADDMGLGKTVQMIATMVVNQPTKEDKHRTTLIVVPAALMQQWKEEVEQKTNDMFKVHIQHGRDKIKDPELLTEYDVVITTYQTLNLDFSAPDDLDSGEEMNWLRMHGGVLSRTRFYRVVLDEAQFIRNRGTRASKAVAMLRAKYRWCLTGTPITNTLADIYGYLRFGRFRPWNDWDDFNEFIAKVQLTDAPLAGLRAQEVLKPIIFRRTKNATIEGEPILKLPEKHVELVFVDFSPDEREIYDHMEKRAQIQINRFIRNNSLLKNHQQVFVWILRLRQLCDHPHLVLEQGEGFADPSMIMASADEKELSRATKKMGARWVMNVSIFISNMDEIGADIDALRRDHRSSRGWFLKRARAEQLDFAGDVDEDENTCPMCGDFLLPNNSRILACGHEMCQDCLDVLASSRIEAREEFGNNDEQTNLRIEKEWENAAAKGLRPCPTCKKMQELTPNSVFLASAFQPTPEELIAANRAARSRGPPPPKKRKVEEVITLSAASSSDSDSDLPDLSQLLRSSPKDKSASGSKKVAVKSKAKGKKASSSDMEDDSDTDSPFGKGQTKAKGKASAKGKGKGKEKENNGDPGQPNEAMLKMWRQGGTNVESSAKMLQMVEYLKEWESTGDKTIVFSQWTSMLNLCEEIFARHGIRSLRYDGQMSREAREYTLAQFREPGGPKVILVSIKCGGVGLNLVSANRVINMDLAWNFATESQAYDRVHRLGQEKEVYVKRLVIRNSIEERMLKLQETKTHLADAALGEGTGTKLHKLSVKQIKDLFGLSRLNQRADDPNQTRLDQPAY</sequence>
<keyword evidence="15" id="KW-1185">Reference proteome</keyword>
<feature type="compositionally biased region" description="Low complexity" evidence="10">
    <location>
        <begin position="685"/>
        <end position="705"/>
    </location>
</feature>
<comment type="similarity">
    <text evidence="1">Belongs to the SNF2/RAD54 helicase family.</text>
</comment>
<dbReference type="PANTHER" id="PTHR45626">
    <property type="entry name" value="TRANSCRIPTION TERMINATION FACTOR 2-RELATED"/>
    <property type="match status" value="1"/>
</dbReference>
<evidence type="ECO:0000256" key="6">
    <source>
        <dbReference type="ARBA" id="ARBA00022806"/>
    </source>
</evidence>
<dbReference type="AlphaFoldDB" id="A0AAD7TYP3"/>
<dbReference type="PANTHER" id="PTHR45626:SF16">
    <property type="entry name" value="ATP-DEPENDENT HELICASE ULS1"/>
    <property type="match status" value="1"/>
</dbReference>
<dbReference type="EMBL" id="JAPEVG010000049">
    <property type="protein sequence ID" value="KAJ8489403.1"/>
    <property type="molecule type" value="Genomic_DNA"/>
</dbReference>
<evidence type="ECO:0000256" key="4">
    <source>
        <dbReference type="ARBA" id="ARBA00022771"/>
    </source>
</evidence>
<proteinExistence type="inferred from homology"/>
<dbReference type="InterPro" id="IPR000330">
    <property type="entry name" value="SNF2_N"/>
</dbReference>
<reference evidence="14" key="1">
    <citation type="submission" date="2022-11" db="EMBL/GenBank/DDBJ databases">
        <title>Genome Sequence of Cubamyces cubensis.</title>
        <authorList>
            <person name="Buettner E."/>
        </authorList>
    </citation>
    <scope>NUCLEOTIDE SEQUENCE</scope>
    <source>
        <strain evidence="14">MPL-01</strain>
    </source>
</reference>
<dbReference type="SMART" id="SM00490">
    <property type="entry name" value="HELICc"/>
    <property type="match status" value="1"/>
</dbReference>
<dbReference type="InterPro" id="IPR001650">
    <property type="entry name" value="Helicase_C-like"/>
</dbReference>
<dbReference type="SMART" id="SM00487">
    <property type="entry name" value="DEXDc"/>
    <property type="match status" value="1"/>
</dbReference>
<dbReference type="InterPro" id="IPR050628">
    <property type="entry name" value="SNF2_RAD54_helicase_TF"/>
</dbReference>
<dbReference type="CDD" id="cd18793">
    <property type="entry name" value="SF2_C_SNF"/>
    <property type="match status" value="1"/>
</dbReference>
<dbReference type="InterPro" id="IPR014001">
    <property type="entry name" value="Helicase_ATP-bd"/>
</dbReference>
<evidence type="ECO:0000256" key="9">
    <source>
        <dbReference type="PROSITE-ProRule" id="PRU00175"/>
    </source>
</evidence>
<dbReference type="GO" id="GO:0005634">
    <property type="term" value="C:nucleus"/>
    <property type="evidence" value="ECO:0007669"/>
    <property type="project" value="TreeGrafter"/>
</dbReference>
<dbReference type="GO" id="GO:0005524">
    <property type="term" value="F:ATP binding"/>
    <property type="evidence" value="ECO:0007669"/>
    <property type="project" value="UniProtKB-KW"/>
</dbReference>
<gene>
    <name evidence="14" type="ORF">ONZ51_g2951</name>
</gene>
<dbReference type="Pfam" id="PF00176">
    <property type="entry name" value="SNF2-rel_dom"/>
    <property type="match status" value="1"/>
</dbReference>
<dbReference type="GO" id="GO:0008094">
    <property type="term" value="F:ATP-dependent activity, acting on DNA"/>
    <property type="evidence" value="ECO:0007669"/>
    <property type="project" value="TreeGrafter"/>
</dbReference>
<evidence type="ECO:0000256" key="1">
    <source>
        <dbReference type="ARBA" id="ARBA00007025"/>
    </source>
</evidence>
<keyword evidence="2" id="KW-0479">Metal-binding</keyword>
<feature type="region of interest" description="Disordered" evidence="10">
    <location>
        <begin position="685"/>
        <end position="778"/>
    </location>
</feature>
<evidence type="ECO:0000256" key="3">
    <source>
        <dbReference type="ARBA" id="ARBA00022741"/>
    </source>
</evidence>
<evidence type="ECO:0000259" key="13">
    <source>
        <dbReference type="PROSITE" id="PS51194"/>
    </source>
</evidence>